<dbReference type="STRING" id="142588.SAMN04488559_101326"/>
<proteinExistence type="predicted"/>
<dbReference type="Gene3D" id="3.40.50.1820">
    <property type="entry name" value="alpha/beta hydrolase"/>
    <property type="match status" value="1"/>
</dbReference>
<sequence length="152" mass="17991">MIINESKKRWEKRQLFACSIGAYFSLRAYQNEAFEQVFFLSPVVNMLRLLENMMLWFNITPAMLQQEKEIATPIGEKLYWDYYCDVKANPICHWENQTNILYGSDDDLCELDTINHFVKTFDAQLQIVENGTHFFHSEEQLGIYQDCLKSLL</sequence>
<accession>A0A1H9Q3K8</accession>
<dbReference type="SUPFAM" id="SSF53474">
    <property type="entry name" value="alpha/beta-Hydrolases"/>
    <property type="match status" value="1"/>
</dbReference>
<dbReference type="Proteomes" id="UP000198948">
    <property type="component" value="Unassembled WGS sequence"/>
</dbReference>
<dbReference type="RefSeq" id="WP_218139624.1">
    <property type="nucleotide sequence ID" value="NZ_FOHA01000001.1"/>
</dbReference>
<protein>
    <recommendedName>
        <fullName evidence="3">Alpha/beta hydrolase family protein</fullName>
    </recommendedName>
</protein>
<dbReference type="InterPro" id="IPR029058">
    <property type="entry name" value="AB_hydrolase_fold"/>
</dbReference>
<dbReference type="EMBL" id="FOHA01000001">
    <property type="protein sequence ID" value="SER55014.1"/>
    <property type="molecule type" value="Genomic_DNA"/>
</dbReference>
<reference evidence="1 2" key="1">
    <citation type="submission" date="2016-10" db="EMBL/GenBank/DDBJ databases">
        <authorList>
            <person name="de Groot N.N."/>
        </authorList>
    </citation>
    <scope>NUCLEOTIDE SEQUENCE [LARGE SCALE GENOMIC DNA]</scope>
    <source>
        <strain evidence="1 2">DSM 13760</strain>
    </source>
</reference>
<name>A0A1H9Q3K8_9LACT</name>
<evidence type="ECO:0000313" key="2">
    <source>
        <dbReference type="Proteomes" id="UP000198948"/>
    </source>
</evidence>
<evidence type="ECO:0008006" key="3">
    <source>
        <dbReference type="Google" id="ProtNLM"/>
    </source>
</evidence>
<evidence type="ECO:0000313" key="1">
    <source>
        <dbReference type="EMBL" id="SER55014.1"/>
    </source>
</evidence>
<gene>
    <name evidence="1" type="ORF">SAMN04488559_101326</name>
</gene>
<dbReference type="AlphaFoldDB" id="A0A1H9Q3K8"/>
<organism evidence="1 2">
    <name type="scientific">Isobaculum melis</name>
    <dbReference type="NCBI Taxonomy" id="142588"/>
    <lineage>
        <taxon>Bacteria</taxon>
        <taxon>Bacillati</taxon>
        <taxon>Bacillota</taxon>
        <taxon>Bacilli</taxon>
        <taxon>Lactobacillales</taxon>
        <taxon>Carnobacteriaceae</taxon>
        <taxon>Isobaculum</taxon>
    </lineage>
</organism>
<keyword evidence="2" id="KW-1185">Reference proteome</keyword>